<sequence>MIGDFLTWFYPTTKSLHVISMVAWMAGMFYLPRLFVYHAEAATEGSETAETFKVMERRLLRAIMNPAMIATWIFGLMLVFTPGVVDWSQGWPWVKAAGVIALSGVHGWLSAQRKEFEAGTNRRTGRTYRMVNEVPTVLLIIIVVMVIARPF</sequence>
<reference evidence="16 17" key="1">
    <citation type="submission" date="2020-02" db="EMBL/GenBank/DDBJ databases">
        <title>Pseudoroseicyclus tamarix, sp. nov., isolated from offshore sediment of a Tamarix chinensis forest.</title>
        <authorList>
            <person name="Gai Y."/>
        </authorList>
    </citation>
    <scope>NUCLEOTIDE SEQUENCE [LARGE SCALE GENOMIC DNA]</scope>
    <source>
        <strain evidence="16 17">CLL3-39</strain>
    </source>
</reference>
<evidence type="ECO:0000256" key="2">
    <source>
        <dbReference type="ARBA" id="ARBA00005073"/>
    </source>
</evidence>
<gene>
    <name evidence="16" type="primary">hemJ</name>
    <name evidence="16" type="ORF">GZA08_17585</name>
</gene>
<keyword evidence="11 14" id="KW-0408">Iron</keyword>
<feature type="binding site" description="axial binding residue" evidence="14">
    <location>
        <position position="95"/>
    </location>
    <ligand>
        <name>heme</name>
        <dbReference type="ChEBI" id="CHEBI:30413"/>
    </ligand>
    <ligandPart>
        <name>Fe</name>
        <dbReference type="ChEBI" id="CHEBI:18248"/>
    </ligandPart>
</feature>
<evidence type="ECO:0000256" key="13">
    <source>
        <dbReference type="ARBA" id="ARBA00048390"/>
    </source>
</evidence>
<dbReference type="GO" id="GO:0070818">
    <property type="term" value="F:protoporphyrinogen oxidase activity"/>
    <property type="evidence" value="ECO:0007669"/>
    <property type="project" value="UniProtKB-UniRule"/>
</dbReference>
<comment type="pathway">
    <text evidence="2 14 15">Porphyrin-containing compound metabolism; protoporphyrin-IX biosynthesis; protoporphyrin-IX from protoporphyrinogen-IX: step 1/1.</text>
</comment>
<keyword evidence="10 14" id="KW-0560">Oxidoreductase</keyword>
<dbReference type="Proteomes" id="UP000474757">
    <property type="component" value="Unassembled WGS sequence"/>
</dbReference>
<feature type="binding site" description="axial binding residue" evidence="14">
    <location>
        <position position="17"/>
    </location>
    <ligand>
        <name>heme</name>
        <dbReference type="ChEBI" id="CHEBI:30413"/>
    </ligand>
    <ligandPart>
        <name>Fe</name>
        <dbReference type="ChEBI" id="CHEBI:18248"/>
    </ligandPart>
</feature>
<accession>A0A6B2JX39</accession>
<keyword evidence="17" id="KW-1185">Reference proteome</keyword>
<evidence type="ECO:0000313" key="16">
    <source>
        <dbReference type="EMBL" id="NDV02778.1"/>
    </source>
</evidence>
<protein>
    <recommendedName>
        <fullName evidence="4 14">Protoporphyrinogen IX oxidase</fullName>
        <shortName evidence="14">PPO</shortName>
        <ecNumber evidence="14 15">1.3.99.-</ecNumber>
    </recommendedName>
</protein>
<evidence type="ECO:0000256" key="1">
    <source>
        <dbReference type="ARBA" id="ARBA00004651"/>
    </source>
</evidence>
<evidence type="ECO:0000256" key="5">
    <source>
        <dbReference type="ARBA" id="ARBA00022475"/>
    </source>
</evidence>
<comment type="caution">
    <text evidence="16">The sequence shown here is derived from an EMBL/GenBank/DDBJ whole genome shotgun (WGS) entry which is preliminary data.</text>
</comment>
<comment type="function">
    <text evidence="14 15">Catalyzes the oxidation of protoporphyrinogen IX to protoporphyrin IX.</text>
</comment>
<dbReference type="RefSeq" id="WP_163896030.1">
    <property type="nucleotide sequence ID" value="NZ_JAAFYS010000004.1"/>
</dbReference>
<evidence type="ECO:0000256" key="9">
    <source>
        <dbReference type="ARBA" id="ARBA00022989"/>
    </source>
</evidence>
<evidence type="ECO:0000256" key="10">
    <source>
        <dbReference type="ARBA" id="ARBA00023002"/>
    </source>
</evidence>
<feature type="transmembrane region" description="Helical" evidence="14">
    <location>
        <begin position="63"/>
        <end position="85"/>
    </location>
</feature>
<evidence type="ECO:0000256" key="3">
    <source>
        <dbReference type="ARBA" id="ARBA00006501"/>
    </source>
</evidence>
<dbReference type="PIRSF" id="PIRSF004638">
    <property type="entry name" value="UCP004638"/>
    <property type="match status" value="1"/>
</dbReference>
<evidence type="ECO:0000256" key="7">
    <source>
        <dbReference type="ARBA" id="ARBA00022692"/>
    </source>
</evidence>
<evidence type="ECO:0000256" key="14">
    <source>
        <dbReference type="HAMAP-Rule" id="MF_02239"/>
    </source>
</evidence>
<dbReference type="Pfam" id="PF03653">
    <property type="entry name" value="UPF0093"/>
    <property type="match status" value="1"/>
</dbReference>
<keyword evidence="8 14" id="KW-0479">Metal-binding</keyword>
<dbReference type="AlphaFoldDB" id="A0A6B2JX39"/>
<feature type="transmembrane region" description="Helical" evidence="14">
    <location>
        <begin position="15"/>
        <end position="31"/>
    </location>
</feature>
<keyword evidence="12 14" id="KW-0472">Membrane</keyword>
<comment type="similarity">
    <text evidence="3 14 15">Belongs to the HemJ family.</text>
</comment>
<comment type="subunit">
    <text evidence="14">Homodimer.</text>
</comment>
<comment type="cofactor">
    <cofactor evidence="14 15">
        <name>heme b</name>
        <dbReference type="ChEBI" id="CHEBI:60344"/>
    </cofactor>
    <text evidence="14 15">Binds 1 heme b (iron(II)-protoporphyrin IX) group per subunit.</text>
</comment>
<feature type="transmembrane region" description="Helical" evidence="14">
    <location>
        <begin position="91"/>
        <end position="109"/>
    </location>
</feature>
<dbReference type="PANTHER" id="PTHR40255:SF1">
    <property type="entry name" value="PROTOPORPHYRINOGEN IX OXIDASE"/>
    <property type="match status" value="1"/>
</dbReference>
<dbReference type="EMBL" id="JAAGAB010000004">
    <property type="protein sequence ID" value="NDV02778.1"/>
    <property type="molecule type" value="Genomic_DNA"/>
</dbReference>
<keyword evidence="5 14" id="KW-1003">Cell membrane</keyword>
<dbReference type="GO" id="GO:0046872">
    <property type="term" value="F:metal ion binding"/>
    <property type="evidence" value="ECO:0007669"/>
    <property type="project" value="UniProtKB-UniRule"/>
</dbReference>
<evidence type="ECO:0000256" key="12">
    <source>
        <dbReference type="ARBA" id="ARBA00023136"/>
    </source>
</evidence>
<feature type="transmembrane region" description="Helical" evidence="14">
    <location>
        <begin position="130"/>
        <end position="148"/>
    </location>
</feature>
<organism evidence="16 17">
    <name type="scientific">Pseudoroseicyclus tamaricis</name>
    <dbReference type="NCBI Taxonomy" id="2705421"/>
    <lineage>
        <taxon>Bacteria</taxon>
        <taxon>Pseudomonadati</taxon>
        <taxon>Pseudomonadota</taxon>
        <taxon>Alphaproteobacteria</taxon>
        <taxon>Rhodobacterales</taxon>
        <taxon>Paracoccaceae</taxon>
        <taxon>Pseudoroseicyclus</taxon>
    </lineage>
</organism>
<evidence type="ECO:0000256" key="15">
    <source>
        <dbReference type="PIRNR" id="PIRNR004638"/>
    </source>
</evidence>
<proteinExistence type="inferred from homology"/>
<dbReference type="UniPathway" id="UPA00251">
    <property type="reaction ID" value="UER00324"/>
</dbReference>
<dbReference type="InterPro" id="IPR005265">
    <property type="entry name" value="HemJ-like"/>
</dbReference>
<evidence type="ECO:0000256" key="4">
    <source>
        <dbReference type="ARBA" id="ARBA00017504"/>
    </source>
</evidence>
<dbReference type="GO" id="GO:0005886">
    <property type="term" value="C:plasma membrane"/>
    <property type="evidence" value="ECO:0007669"/>
    <property type="project" value="UniProtKB-SubCell"/>
</dbReference>
<evidence type="ECO:0000256" key="11">
    <source>
        <dbReference type="ARBA" id="ARBA00023004"/>
    </source>
</evidence>
<keyword evidence="7 14" id="KW-0812">Transmembrane</keyword>
<evidence type="ECO:0000256" key="8">
    <source>
        <dbReference type="ARBA" id="ARBA00022723"/>
    </source>
</evidence>
<keyword evidence="9 14" id="KW-1133">Transmembrane helix</keyword>
<name>A0A6B2JX39_9RHOB</name>
<dbReference type="PANTHER" id="PTHR40255">
    <property type="entry name" value="UPF0093 MEMBRANE PROTEIN SLR1790"/>
    <property type="match status" value="1"/>
</dbReference>
<comment type="subcellular location">
    <subcellularLocation>
        <location evidence="1 14">Cell membrane</location>
        <topology evidence="1 14">Multi-pass membrane protein</topology>
    </subcellularLocation>
</comment>
<evidence type="ECO:0000256" key="6">
    <source>
        <dbReference type="ARBA" id="ARBA00022617"/>
    </source>
</evidence>
<keyword evidence="6 14" id="KW-0349">Heme</keyword>
<comment type="catalytic activity">
    <reaction evidence="13 14 15">
        <text>protoporphyrinogen IX + 3 A = protoporphyrin IX + 3 AH2</text>
        <dbReference type="Rhea" id="RHEA:62000"/>
        <dbReference type="ChEBI" id="CHEBI:13193"/>
        <dbReference type="ChEBI" id="CHEBI:17499"/>
        <dbReference type="ChEBI" id="CHEBI:57306"/>
        <dbReference type="ChEBI" id="CHEBI:57307"/>
    </reaction>
</comment>
<dbReference type="HAMAP" id="MF_02239">
    <property type="entry name" value="HemJ"/>
    <property type="match status" value="1"/>
</dbReference>
<dbReference type="GO" id="GO:0006782">
    <property type="term" value="P:protoporphyrinogen IX biosynthetic process"/>
    <property type="evidence" value="ECO:0007669"/>
    <property type="project" value="UniProtKB-UniRule"/>
</dbReference>
<evidence type="ECO:0000313" key="17">
    <source>
        <dbReference type="Proteomes" id="UP000474757"/>
    </source>
</evidence>
<dbReference type="NCBIfam" id="TIGR00701">
    <property type="entry name" value="protoporphyrinogen oxidase HemJ"/>
    <property type="match status" value="1"/>
</dbReference>
<dbReference type="EC" id="1.3.99.-" evidence="14 15"/>